<reference evidence="7" key="2">
    <citation type="submission" date="2012-10" db="EMBL/GenBank/DDBJ databases">
        <authorList>
            <consortium name="The Broad Institute Genome Sequencing Platform"/>
            <consortium name="The Broad Institute Genome Sequencing Center for Infectious Disease"/>
            <person name="Cuomo C."/>
            <person name="Troemel E."/>
            <person name="Walker B."/>
            <person name="Young S.K."/>
            <person name="Zeng Q."/>
            <person name="Gargeya S."/>
            <person name="Fitzgerald M."/>
            <person name="Haas B."/>
            <person name="Abouelleil A."/>
            <person name="Alvarado L."/>
            <person name="Arachchi H.M."/>
            <person name="Berlin A.M."/>
            <person name="Chapman S.B."/>
            <person name="Goldberg J."/>
            <person name="Griggs A."/>
            <person name="Gujja S."/>
            <person name="Hansen M."/>
            <person name="Howarth C."/>
            <person name="Imamovic A."/>
            <person name="Larimer J."/>
            <person name="McCowan C."/>
            <person name="Murphy C."/>
            <person name="Neiman D."/>
            <person name="Pearson M."/>
            <person name="Priest M."/>
            <person name="Roberts A."/>
            <person name="Saif S."/>
            <person name="Shea T."/>
            <person name="Sisk P."/>
            <person name="Sykes S."/>
            <person name="Wortman J."/>
            <person name="Nusbaum C."/>
            <person name="Birren B."/>
        </authorList>
    </citation>
    <scope>NUCLEOTIDE SEQUENCE</scope>
    <source>
        <strain evidence="7">ERTm6</strain>
    </source>
</reference>
<evidence type="ECO:0000256" key="1">
    <source>
        <dbReference type="ARBA" id="ARBA00004141"/>
    </source>
</evidence>
<dbReference type="OrthoDB" id="63113at2759"/>
<dbReference type="EMBL" id="JH604633">
    <property type="protein sequence ID" value="EHY66777.1"/>
    <property type="molecule type" value="Genomic_DNA"/>
</dbReference>
<reference evidence="7 8" key="3">
    <citation type="journal article" date="2014" name="Genome Announc.">
        <title>Genome Sequence of the Microsporidian Species Nematocida sp1 Strain ERTm6 (ATCC PRA-372).</title>
        <authorList>
            <person name="Bakowski M.A."/>
            <person name="Priest M."/>
            <person name="Young S."/>
            <person name="Cuomo C.A."/>
            <person name="Troemel E.R."/>
        </authorList>
    </citation>
    <scope>NUCLEOTIDE SEQUENCE [LARGE SCALE GENOMIC DNA]</scope>
    <source>
        <strain evidence="7 8">ERTm6</strain>
    </source>
</reference>
<dbReference type="InterPro" id="IPR004895">
    <property type="entry name" value="Prenylated_rab_accept_PRA1"/>
</dbReference>
<evidence type="ECO:0000256" key="4">
    <source>
        <dbReference type="ARBA" id="ARBA00023136"/>
    </source>
</evidence>
<dbReference type="Pfam" id="PF03208">
    <property type="entry name" value="PRA1"/>
    <property type="match status" value="1"/>
</dbReference>
<comment type="subcellular location">
    <subcellularLocation>
        <location evidence="1 5">Membrane</location>
        <topology evidence="1 5">Multi-pass membrane protein</topology>
    </subcellularLocation>
</comment>
<proteinExistence type="inferred from homology"/>
<dbReference type="PANTHER" id="PTHR19317:SF0">
    <property type="entry name" value="PRENYLATED RAB ACCEPTOR PROTEIN 1"/>
    <property type="match status" value="1"/>
</dbReference>
<gene>
    <name evidence="6" type="ORF">NERG_00417</name>
    <name evidence="7" type="ORF">NESG_00693</name>
</gene>
<feature type="transmembrane region" description="Helical" evidence="5">
    <location>
        <begin position="106"/>
        <end position="123"/>
    </location>
</feature>
<dbReference type="AlphaFoldDB" id="H8Z9Z6"/>
<name>H8Z9Z6_NEMA1</name>
<dbReference type="STRING" id="944018.H8Z9Z6"/>
<evidence type="ECO:0000313" key="6">
    <source>
        <dbReference type="EMBL" id="EHY66777.1"/>
    </source>
</evidence>
<keyword evidence="8" id="KW-1185">Reference proteome</keyword>
<feature type="transmembrane region" description="Helical" evidence="5">
    <location>
        <begin position="130"/>
        <end position="148"/>
    </location>
</feature>
<dbReference type="GO" id="GO:0016020">
    <property type="term" value="C:membrane"/>
    <property type="evidence" value="ECO:0007669"/>
    <property type="project" value="UniProtKB-SubCell"/>
</dbReference>
<comment type="similarity">
    <text evidence="5">Belongs to the PRA1 family.</text>
</comment>
<evidence type="ECO:0000313" key="8">
    <source>
        <dbReference type="Proteomes" id="UP000054524"/>
    </source>
</evidence>
<evidence type="ECO:0000313" key="7">
    <source>
        <dbReference type="EMBL" id="KFG26543.1"/>
    </source>
</evidence>
<dbReference type="Proteomes" id="UP000005622">
    <property type="component" value="Unassembled WGS sequence"/>
</dbReference>
<organism evidence="6">
    <name type="scientific">Nematocida ausubeli (strain ATCC PRA-371 / ERTm2)</name>
    <name type="common">Nematode killer fungus</name>
    <dbReference type="NCBI Taxonomy" id="1913371"/>
    <lineage>
        <taxon>Eukaryota</taxon>
        <taxon>Fungi</taxon>
        <taxon>Fungi incertae sedis</taxon>
        <taxon>Microsporidia</taxon>
        <taxon>Nematocida</taxon>
    </lineage>
</organism>
<evidence type="ECO:0000256" key="3">
    <source>
        <dbReference type="ARBA" id="ARBA00022989"/>
    </source>
</evidence>
<keyword evidence="3 5" id="KW-1133">Transmembrane helix</keyword>
<accession>A0A086J325</accession>
<keyword evidence="4 5" id="KW-0472">Membrane</keyword>
<dbReference type="HOGENOM" id="CLU_1661250_0_0_1"/>
<dbReference type="PANTHER" id="PTHR19317">
    <property type="entry name" value="PRENYLATED RAB ACCEPTOR 1-RELATED"/>
    <property type="match status" value="1"/>
</dbReference>
<protein>
    <recommendedName>
        <fullName evidence="5">PRA1 family protein</fullName>
    </recommendedName>
</protein>
<reference evidence="6" key="1">
    <citation type="submission" date="2011-03" db="EMBL/GenBank/DDBJ databases">
        <title>The Genome Sequence of Nematocida sp1 strain ERTm2.</title>
        <authorList>
            <consortium name="The Broad Institute Genome Sequencing Platform"/>
            <consortium name="The Broad Institute Genome Sequencing Center for Infectious Disease"/>
            <person name="Cuomo C."/>
            <person name="Troemel E."/>
            <person name="Young S.K."/>
            <person name="Zeng Q."/>
            <person name="Gargeya S."/>
            <person name="Fitzgerald M."/>
            <person name="Haas B."/>
            <person name="Abouelleil A."/>
            <person name="Alvarado L."/>
            <person name="Arachchi H.M."/>
            <person name="Berlin A."/>
            <person name="Brown A."/>
            <person name="Chapman S.B."/>
            <person name="Chen Z."/>
            <person name="Dunbar C."/>
            <person name="Freedman E."/>
            <person name="Gearin G."/>
            <person name="Gellesch M."/>
            <person name="Goldberg J."/>
            <person name="Griggs A."/>
            <person name="Gujja S."/>
            <person name="Heilman E.R."/>
            <person name="Heiman D."/>
            <person name="Howarth C."/>
            <person name="Larson L."/>
            <person name="Lui A."/>
            <person name="MacDonald P.J.P."/>
            <person name="Mehta T."/>
            <person name="Montmayeur A."/>
            <person name="Murphy C."/>
            <person name="Neiman D."/>
            <person name="Pearson M."/>
            <person name="Priest M."/>
            <person name="Roberts A."/>
            <person name="Saif S."/>
            <person name="Shea T."/>
            <person name="Shenoy N."/>
            <person name="Sisk P."/>
            <person name="Stolte C."/>
            <person name="Sykes S."/>
            <person name="White J."/>
            <person name="Yandava C."/>
            <person name="Wortman J."/>
            <person name="Nusbaum C."/>
            <person name="Birren B."/>
        </authorList>
    </citation>
    <scope>NUCLEOTIDE SEQUENCE</scope>
    <source>
        <strain evidence="6">ERTm2</strain>
    </source>
</reference>
<dbReference type="Proteomes" id="UP000054524">
    <property type="component" value="Unassembled WGS sequence"/>
</dbReference>
<keyword evidence="2 5" id="KW-0812">Transmembrane</keyword>
<dbReference type="GO" id="GO:0005794">
    <property type="term" value="C:Golgi apparatus"/>
    <property type="evidence" value="ECO:0007669"/>
    <property type="project" value="TreeGrafter"/>
</dbReference>
<evidence type="ECO:0000256" key="2">
    <source>
        <dbReference type="ARBA" id="ARBA00022692"/>
    </source>
</evidence>
<dbReference type="EMBL" id="AKIJ01000002">
    <property type="protein sequence ID" value="KFG26543.1"/>
    <property type="molecule type" value="Genomic_DNA"/>
</dbReference>
<evidence type="ECO:0000256" key="5">
    <source>
        <dbReference type="RuleBase" id="RU363107"/>
    </source>
</evidence>
<sequence>MESRLCNEVGYYVREKVEKRVALKEFLNVGAAGVPANLEDGKSRIIINYSAMAGNYLLVVCLLLCFFLVFHPILIIPIGICFGLLYMTTKDSSDTMDILGNSYSKMHVYCVALGLPIIFFIFMPRSLVSLFFTIMLSIILCVGHMVGYKPAVSPNEEHV</sequence>
<accession>H8Z9Z6</accession>
<feature type="transmembrane region" description="Helical" evidence="5">
    <location>
        <begin position="56"/>
        <end position="86"/>
    </location>
</feature>